<gene>
    <name evidence="3" type="ORF">JOB18_004774</name>
</gene>
<dbReference type="InterPro" id="IPR001283">
    <property type="entry name" value="CRISP-related"/>
</dbReference>
<dbReference type="Pfam" id="PF00188">
    <property type="entry name" value="CAP"/>
    <property type="match status" value="1"/>
</dbReference>
<dbReference type="GO" id="GO:0005576">
    <property type="term" value="C:extracellular region"/>
    <property type="evidence" value="ECO:0007669"/>
    <property type="project" value="InterPro"/>
</dbReference>
<proteinExistence type="predicted"/>
<dbReference type="EMBL" id="JAGKHQ010000021">
    <property type="protein sequence ID" value="KAG7474238.1"/>
    <property type="molecule type" value="Genomic_DNA"/>
</dbReference>
<dbReference type="PANTHER" id="PTHR10334">
    <property type="entry name" value="CYSTEINE-RICH SECRETORY PROTEIN-RELATED"/>
    <property type="match status" value="1"/>
</dbReference>
<dbReference type="SMART" id="SM00198">
    <property type="entry name" value="SCP"/>
    <property type="match status" value="1"/>
</dbReference>
<accession>A0AAV6PPM1</accession>
<evidence type="ECO:0000256" key="1">
    <source>
        <dbReference type="SAM" id="MobiDB-lite"/>
    </source>
</evidence>
<dbReference type="InterPro" id="IPR018244">
    <property type="entry name" value="Allrgn_V5/Tpx1_CS"/>
</dbReference>
<feature type="domain" description="SCP" evidence="2">
    <location>
        <begin position="1"/>
        <end position="116"/>
    </location>
</feature>
<dbReference type="PROSITE" id="PS01010">
    <property type="entry name" value="CRISP_2"/>
    <property type="match status" value="1"/>
</dbReference>
<dbReference type="AlphaFoldDB" id="A0AAV6PPM1"/>
<feature type="compositionally biased region" description="Basic residues" evidence="1">
    <location>
        <begin position="186"/>
        <end position="197"/>
    </location>
</feature>
<evidence type="ECO:0000313" key="3">
    <source>
        <dbReference type="EMBL" id="KAG7474238.1"/>
    </source>
</evidence>
<reference evidence="3 4" key="1">
    <citation type="journal article" date="2021" name="Sci. Rep.">
        <title>Chromosome anchoring in Senegalese sole (Solea senegalensis) reveals sex-associated markers and genome rearrangements in flatfish.</title>
        <authorList>
            <person name="Guerrero-Cozar I."/>
            <person name="Gomez-Garrido J."/>
            <person name="Berbel C."/>
            <person name="Martinez-Blanch J.F."/>
            <person name="Alioto T."/>
            <person name="Claros M.G."/>
            <person name="Gagnaire P.A."/>
            <person name="Manchado M."/>
        </authorList>
    </citation>
    <scope>NUCLEOTIDE SEQUENCE [LARGE SCALE GENOMIC DNA]</scope>
    <source>
        <strain evidence="3">Sse05_10M</strain>
    </source>
</reference>
<dbReference type="Proteomes" id="UP000693946">
    <property type="component" value="Linkage Group LG9"/>
</dbReference>
<sequence>MLQMSYSTALEATAQAWVENCILAHGPPSSRMLNGYQLGENLFYSNSPYSWSQAIGAWHSEVEHYQYPNISTNGESIGHYTQVVWNTSYKVGCGVKNCNGTYLYGCHYYRAGNFLGWPPYKVGRPCGSCNNSCVNQLCTNPCPYVNPFSNCPAMVVNLGCNNTVARATCFASCSDNSKEEDGPHRGQTRHLKRKKRKTGVHAEEEPCDLTYIMCTRR</sequence>
<organism evidence="3 4">
    <name type="scientific">Solea senegalensis</name>
    <name type="common">Senegalese sole</name>
    <dbReference type="NCBI Taxonomy" id="28829"/>
    <lineage>
        <taxon>Eukaryota</taxon>
        <taxon>Metazoa</taxon>
        <taxon>Chordata</taxon>
        <taxon>Craniata</taxon>
        <taxon>Vertebrata</taxon>
        <taxon>Euteleostomi</taxon>
        <taxon>Actinopterygii</taxon>
        <taxon>Neopterygii</taxon>
        <taxon>Teleostei</taxon>
        <taxon>Neoteleostei</taxon>
        <taxon>Acanthomorphata</taxon>
        <taxon>Carangaria</taxon>
        <taxon>Pleuronectiformes</taxon>
        <taxon>Pleuronectoidei</taxon>
        <taxon>Soleidae</taxon>
        <taxon>Solea</taxon>
    </lineage>
</organism>
<keyword evidence="4" id="KW-1185">Reference proteome</keyword>
<dbReference type="Pfam" id="PF08562">
    <property type="entry name" value="Crisp"/>
    <property type="match status" value="1"/>
</dbReference>
<feature type="region of interest" description="Disordered" evidence="1">
    <location>
        <begin position="175"/>
        <end position="197"/>
    </location>
</feature>
<evidence type="ECO:0000259" key="2">
    <source>
        <dbReference type="SMART" id="SM00198"/>
    </source>
</evidence>
<dbReference type="PROSITE" id="PS01009">
    <property type="entry name" value="CRISP_1"/>
    <property type="match status" value="1"/>
</dbReference>
<name>A0AAV6PPM1_SOLSE</name>
<protein>
    <submittedName>
        <fullName evidence="3">Cysteine-rich venom latisemin-like</fullName>
    </submittedName>
</protein>
<evidence type="ECO:0000313" key="4">
    <source>
        <dbReference type="Proteomes" id="UP000693946"/>
    </source>
</evidence>
<comment type="caution">
    <text evidence="3">The sequence shown here is derived from an EMBL/GenBank/DDBJ whole genome shotgun (WGS) entry which is preliminary data.</text>
</comment>
<dbReference type="InterPro" id="IPR013871">
    <property type="entry name" value="Cysteine_rich_secretory"/>
</dbReference>
<dbReference type="InterPro" id="IPR014044">
    <property type="entry name" value="CAP_dom"/>
</dbReference>